<dbReference type="AlphaFoldDB" id="A0A0J8C0L8"/>
<protein>
    <submittedName>
        <fullName evidence="1">Uncharacterized protein</fullName>
    </submittedName>
</protein>
<dbReference type="Proteomes" id="UP000037432">
    <property type="component" value="Unassembled WGS sequence"/>
</dbReference>
<sequence length="60" mass="6649">MEVKDIAEVTQHLWVARIEVQHDLLGAVGWLPRLLNGALRLGPVPQLVKTAGDRIQSLLL</sequence>
<reference evidence="1 2" key="1">
    <citation type="submission" date="2015-06" db="EMBL/GenBank/DDBJ databases">
        <authorList>
            <person name="Ju K.-S."/>
            <person name="Doroghazi J.R."/>
            <person name="Metcalf W.W."/>
        </authorList>
    </citation>
    <scope>NUCLEOTIDE SEQUENCE [LARGE SCALE GENOMIC DNA]</scope>
    <source>
        <strain evidence="1 2">NRRL 3414</strain>
    </source>
</reference>
<comment type="caution">
    <text evidence="1">The sequence shown here is derived from an EMBL/GenBank/DDBJ whole genome shotgun (WGS) entry which is preliminary data.</text>
</comment>
<dbReference type="EMBL" id="LFNT01000038">
    <property type="protein sequence ID" value="KMS71255.1"/>
    <property type="molecule type" value="Genomic_DNA"/>
</dbReference>
<gene>
    <name evidence="1" type="ORF">ACM01_28025</name>
</gene>
<organism evidence="1 2">
    <name type="scientific">Streptomyces viridochromogenes</name>
    <dbReference type="NCBI Taxonomy" id="1938"/>
    <lineage>
        <taxon>Bacteria</taxon>
        <taxon>Bacillati</taxon>
        <taxon>Actinomycetota</taxon>
        <taxon>Actinomycetes</taxon>
        <taxon>Kitasatosporales</taxon>
        <taxon>Streptomycetaceae</taxon>
        <taxon>Streptomyces</taxon>
    </lineage>
</organism>
<accession>A0A0J8C0L8</accession>
<name>A0A0J8C0L8_STRVR</name>
<evidence type="ECO:0000313" key="1">
    <source>
        <dbReference type="EMBL" id="KMS71255.1"/>
    </source>
</evidence>
<proteinExistence type="predicted"/>
<dbReference type="RefSeq" id="WP_048584158.1">
    <property type="nucleotide sequence ID" value="NZ_LFNT01000038.1"/>
</dbReference>
<evidence type="ECO:0000313" key="2">
    <source>
        <dbReference type="Proteomes" id="UP000037432"/>
    </source>
</evidence>